<dbReference type="InterPro" id="IPR023803">
    <property type="entry name" value="Ribosomal_bS16_dom_sf"/>
</dbReference>
<dbReference type="GO" id="GO:0006412">
    <property type="term" value="P:translation"/>
    <property type="evidence" value="ECO:0007669"/>
    <property type="project" value="InterPro"/>
</dbReference>
<dbReference type="GO" id="GO:0015935">
    <property type="term" value="C:small ribosomal subunit"/>
    <property type="evidence" value="ECO:0007669"/>
    <property type="project" value="TreeGrafter"/>
</dbReference>
<dbReference type="SUPFAM" id="SSF54565">
    <property type="entry name" value="Ribosomal protein S16"/>
    <property type="match status" value="1"/>
</dbReference>
<evidence type="ECO:0000256" key="2">
    <source>
        <dbReference type="ARBA" id="ARBA00023274"/>
    </source>
</evidence>
<reference evidence="5 6" key="1">
    <citation type="journal article" date="2016" name="Nat. Commun.">
        <title>Thousands of microbial genomes shed light on interconnected biogeochemical processes in an aquifer system.</title>
        <authorList>
            <person name="Anantharaman K."/>
            <person name="Brown C.T."/>
            <person name="Hug L.A."/>
            <person name="Sharon I."/>
            <person name="Castelle C.J."/>
            <person name="Probst A.J."/>
            <person name="Thomas B.C."/>
            <person name="Singh A."/>
            <person name="Wilkins M.J."/>
            <person name="Karaoz U."/>
            <person name="Brodie E.L."/>
            <person name="Williams K.H."/>
            <person name="Hubbard S.S."/>
            <person name="Banfield J.F."/>
        </authorList>
    </citation>
    <scope>NUCLEOTIDE SEQUENCE [LARGE SCALE GENOMIC DNA]</scope>
</reference>
<dbReference type="Gene3D" id="3.30.1320.10">
    <property type="match status" value="1"/>
</dbReference>
<feature type="compositionally biased region" description="Low complexity" evidence="4">
    <location>
        <begin position="94"/>
        <end position="107"/>
    </location>
</feature>
<proteinExistence type="predicted"/>
<feature type="region of interest" description="Disordered" evidence="4">
    <location>
        <begin position="84"/>
        <end position="132"/>
    </location>
</feature>
<dbReference type="NCBIfam" id="TIGR00002">
    <property type="entry name" value="S16"/>
    <property type="match status" value="1"/>
</dbReference>
<protein>
    <recommendedName>
        <fullName evidence="3">30S ribosomal protein S16</fullName>
    </recommendedName>
</protein>
<dbReference type="AlphaFoldDB" id="A0A1F5NVR0"/>
<dbReference type="EMBL" id="MFEL01000004">
    <property type="protein sequence ID" value="OGE81766.1"/>
    <property type="molecule type" value="Genomic_DNA"/>
</dbReference>
<dbReference type="InterPro" id="IPR000307">
    <property type="entry name" value="Ribosomal_bS16"/>
</dbReference>
<dbReference type="STRING" id="1817825.A2720_00015"/>
<dbReference type="PANTHER" id="PTHR12919:SF20">
    <property type="entry name" value="SMALL RIBOSOMAL SUBUNIT PROTEIN BS16M"/>
    <property type="match status" value="1"/>
</dbReference>
<evidence type="ECO:0000256" key="4">
    <source>
        <dbReference type="SAM" id="MobiDB-lite"/>
    </source>
</evidence>
<evidence type="ECO:0000313" key="5">
    <source>
        <dbReference type="EMBL" id="OGE81766.1"/>
    </source>
</evidence>
<evidence type="ECO:0000256" key="3">
    <source>
        <dbReference type="ARBA" id="ARBA00035310"/>
    </source>
</evidence>
<accession>A0A1F5NVR0</accession>
<gene>
    <name evidence="5" type="ORF">A2720_00015</name>
</gene>
<keyword evidence="2" id="KW-0687">Ribonucleoprotein</keyword>
<evidence type="ECO:0000313" key="6">
    <source>
        <dbReference type="Proteomes" id="UP000178892"/>
    </source>
</evidence>
<evidence type="ECO:0000256" key="1">
    <source>
        <dbReference type="ARBA" id="ARBA00022980"/>
    </source>
</evidence>
<dbReference type="Pfam" id="PF00886">
    <property type="entry name" value="Ribosomal_S16"/>
    <property type="match status" value="1"/>
</dbReference>
<name>A0A1F5NVR0_9BACT</name>
<dbReference type="PANTHER" id="PTHR12919">
    <property type="entry name" value="30S RIBOSOMAL PROTEIN S16"/>
    <property type="match status" value="1"/>
</dbReference>
<dbReference type="GO" id="GO:0003735">
    <property type="term" value="F:structural constituent of ribosome"/>
    <property type="evidence" value="ECO:0007669"/>
    <property type="project" value="InterPro"/>
</dbReference>
<dbReference type="Proteomes" id="UP000178892">
    <property type="component" value="Unassembled WGS sequence"/>
</dbReference>
<sequence>MLTIRLQRTGAKNRADFRIVLAQSYRAVGKKFLEVLGHYNPRSKNFGIKDEERLKHWLAENVSLSPTVRNLLIEKKLLEGKKVKAWRPKKQEATETAPAAATPASEAKTVPTSRAVEAPTEASPSAGVDTGQ</sequence>
<keyword evidence="1 5" id="KW-0689">Ribosomal protein</keyword>
<organism evidence="5 6">
    <name type="scientific">Candidatus Doudnabacteria bacterium RIFCSPHIGHO2_01_FULL_46_24</name>
    <dbReference type="NCBI Taxonomy" id="1817825"/>
    <lineage>
        <taxon>Bacteria</taxon>
        <taxon>Candidatus Doudnaibacteriota</taxon>
    </lineage>
</organism>
<dbReference type="GO" id="GO:0005737">
    <property type="term" value="C:cytoplasm"/>
    <property type="evidence" value="ECO:0007669"/>
    <property type="project" value="UniProtKB-ARBA"/>
</dbReference>
<comment type="caution">
    <text evidence="5">The sequence shown here is derived from an EMBL/GenBank/DDBJ whole genome shotgun (WGS) entry which is preliminary data.</text>
</comment>